<evidence type="ECO:0000256" key="2">
    <source>
        <dbReference type="ARBA" id="ARBA00022448"/>
    </source>
</evidence>
<name>A0A2R8CMV5_9GAMM</name>
<dbReference type="PANTHER" id="PTHR43117:SF4">
    <property type="entry name" value="OSMOPROTECTANT IMPORT ATP-BINDING PROTEIN OSMV"/>
    <property type="match status" value="1"/>
</dbReference>
<dbReference type="OrthoDB" id="9802264at2"/>
<evidence type="ECO:0000313" key="7">
    <source>
        <dbReference type="EMBL" id="SPJ34238.1"/>
    </source>
</evidence>
<dbReference type="InterPro" id="IPR003593">
    <property type="entry name" value="AAA+_ATPase"/>
</dbReference>
<evidence type="ECO:0000256" key="5">
    <source>
        <dbReference type="SAM" id="MobiDB-lite"/>
    </source>
</evidence>
<dbReference type="Gene3D" id="3.40.50.300">
    <property type="entry name" value="P-loop containing nucleotide triphosphate hydrolases"/>
    <property type="match status" value="1"/>
</dbReference>
<dbReference type="PROSITE" id="PS50893">
    <property type="entry name" value="ABC_TRANSPORTER_2"/>
    <property type="match status" value="1"/>
</dbReference>
<evidence type="ECO:0000256" key="4">
    <source>
        <dbReference type="ARBA" id="ARBA00022840"/>
    </source>
</evidence>
<keyword evidence="4 7" id="KW-0067">ATP-binding</keyword>
<evidence type="ECO:0000256" key="1">
    <source>
        <dbReference type="ARBA" id="ARBA00005417"/>
    </source>
</evidence>
<evidence type="ECO:0000313" key="8">
    <source>
        <dbReference type="Proteomes" id="UP000244934"/>
    </source>
</evidence>
<dbReference type="SUPFAM" id="SSF54631">
    <property type="entry name" value="CBS-domain pair"/>
    <property type="match status" value="1"/>
</dbReference>
<dbReference type="GO" id="GO:0016887">
    <property type="term" value="F:ATP hydrolysis activity"/>
    <property type="evidence" value="ECO:0007669"/>
    <property type="project" value="InterPro"/>
</dbReference>
<sequence>MPLTDDHRQRDRAEDRDTHDSSAIVFEGVTKRYSDGTVAVESLDLTLPAGELTVLVGPSGCGKTTTLRMINRLETLSGGRLLIGNRDVMSVDATLLRRQIGYVMQHSGLFPHKTIADNIAVVPRLLGWDKKRIRERVAELVELVGLDEALAKRYPHQLSGGQQQRVGLARALAADPPILLMDEPFAAVDPIVRAHLQEEFLSLQRRVQKTIVMVTHDIDEAMKLGDRVAIFAQGGKLAQFDTPARLLSAPASDFVIDFIGADRELRRLALERLDSLELDAGLTAPRDEIVARARSYLQQAGSSGIVVLDEHRAPLGWLDWETLKHADDRARIDSLPLKPWRHRLYMHDNLRSALNALISAPGEVMPVLNDQGRYLGVIDQLQLTRRLS</sequence>
<accession>A0A2R8CMV5</accession>
<dbReference type="GO" id="GO:0015697">
    <property type="term" value="P:quaternary ammonium group transport"/>
    <property type="evidence" value="ECO:0007669"/>
    <property type="project" value="UniProtKB-ARBA"/>
</dbReference>
<dbReference type="InterPro" id="IPR017871">
    <property type="entry name" value="ABC_transporter-like_CS"/>
</dbReference>
<keyword evidence="3" id="KW-0547">Nucleotide-binding</keyword>
<dbReference type="AlphaFoldDB" id="A0A2R8CMV5"/>
<gene>
    <name evidence="7" type="primary">osmV</name>
    <name evidence="7" type="ORF">KSP9073_02271</name>
</gene>
<feature type="compositionally biased region" description="Basic and acidic residues" evidence="5">
    <location>
        <begin position="1"/>
        <end position="20"/>
    </location>
</feature>
<dbReference type="InterPro" id="IPR027417">
    <property type="entry name" value="P-loop_NTPase"/>
</dbReference>
<evidence type="ECO:0000256" key="3">
    <source>
        <dbReference type="ARBA" id="ARBA00022741"/>
    </source>
</evidence>
<dbReference type="SMART" id="SM00382">
    <property type="entry name" value="AAA"/>
    <property type="match status" value="1"/>
</dbReference>
<dbReference type="GO" id="GO:0005524">
    <property type="term" value="F:ATP binding"/>
    <property type="evidence" value="ECO:0007669"/>
    <property type="project" value="UniProtKB-KW"/>
</dbReference>
<dbReference type="InterPro" id="IPR046342">
    <property type="entry name" value="CBS_dom_sf"/>
</dbReference>
<evidence type="ECO:0000259" key="6">
    <source>
        <dbReference type="PROSITE" id="PS50893"/>
    </source>
</evidence>
<keyword evidence="8" id="KW-1185">Reference proteome</keyword>
<dbReference type="Pfam" id="PF00005">
    <property type="entry name" value="ABC_tran"/>
    <property type="match status" value="1"/>
</dbReference>
<proteinExistence type="inferred from homology"/>
<dbReference type="SUPFAM" id="SSF52540">
    <property type="entry name" value="P-loop containing nucleoside triphosphate hydrolases"/>
    <property type="match status" value="1"/>
</dbReference>
<keyword evidence="2" id="KW-0813">Transport</keyword>
<feature type="region of interest" description="Disordered" evidence="5">
    <location>
        <begin position="1"/>
        <end position="21"/>
    </location>
</feature>
<dbReference type="RefSeq" id="WP_108843052.1">
    <property type="nucleotide sequence ID" value="NZ_ONZI01000003.1"/>
</dbReference>
<dbReference type="FunFam" id="3.40.50.300:FF:000425">
    <property type="entry name" value="Probable ABC transporter, ATP-binding subunit"/>
    <property type="match status" value="1"/>
</dbReference>
<dbReference type="Proteomes" id="UP000244934">
    <property type="component" value="Unassembled WGS sequence"/>
</dbReference>
<dbReference type="EC" id="3.6.3.-" evidence="7"/>
<dbReference type="InterPro" id="IPR003439">
    <property type="entry name" value="ABC_transporter-like_ATP-bd"/>
</dbReference>
<dbReference type="PROSITE" id="PS00211">
    <property type="entry name" value="ABC_TRANSPORTER_1"/>
    <property type="match status" value="1"/>
</dbReference>
<comment type="similarity">
    <text evidence="1">Belongs to the ABC transporter superfamily.</text>
</comment>
<dbReference type="PANTHER" id="PTHR43117">
    <property type="entry name" value="OSMOPROTECTANT IMPORT ATP-BINDING PROTEIN OSMV"/>
    <property type="match status" value="1"/>
</dbReference>
<organism evidence="7 8">
    <name type="scientific">Kushneria phyllosphaerae</name>
    <dbReference type="NCBI Taxonomy" id="2100822"/>
    <lineage>
        <taxon>Bacteria</taxon>
        <taxon>Pseudomonadati</taxon>
        <taxon>Pseudomonadota</taxon>
        <taxon>Gammaproteobacteria</taxon>
        <taxon>Oceanospirillales</taxon>
        <taxon>Halomonadaceae</taxon>
        <taxon>Kushneria</taxon>
    </lineage>
</organism>
<keyword evidence="7" id="KW-0378">Hydrolase</keyword>
<reference evidence="8" key="1">
    <citation type="submission" date="2018-03" db="EMBL/GenBank/DDBJ databases">
        <authorList>
            <person name="Navarro De La Torre S."/>
        </authorList>
    </citation>
    <scope>NUCLEOTIDE SEQUENCE [LARGE SCALE GENOMIC DNA]</scope>
    <source>
        <strain evidence="8">EAod3</strain>
    </source>
</reference>
<feature type="domain" description="ABC transporter" evidence="6">
    <location>
        <begin position="24"/>
        <end position="259"/>
    </location>
</feature>
<dbReference type="EMBL" id="ONZI01000003">
    <property type="protein sequence ID" value="SPJ34238.1"/>
    <property type="molecule type" value="Genomic_DNA"/>
</dbReference>
<protein>
    <submittedName>
        <fullName evidence="7">Osmoprotectant import ATP-binding protein OsmV</fullName>
        <ecNumber evidence="7">3.6.3.-</ecNumber>
    </submittedName>
</protein>